<reference evidence="2" key="2">
    <citation type="submission" date="2020-06" db="EMBL/GenBank/DDBJ databases">
        <authorList>
            <person name="Sheffer M."/>
        </authorList>
    </citation>
    <scope>NUCLEOTIDE SEQUENCE</scope>
</reference>
<keyword evidence="1" id="KW-1133">Transmembrane helix</keyword>
<reference evidence="2" key="1">
    <citation type="journal article" date="2020" name="bioRxiv">
        <title>Chromosome-level reference genome of the European wasp spider Argiope bruennichi: a resource for studies on range expansion and evolutionary adaptation.</title>
        <authorList>
            <person name="Sheffer M.M."/>
            <person name="Hoppe A."/>
            <person name="Krehenwinkel H."/>
            <person name="Uhl G."/>
            <person name="Kuss A.W."/>
            <person name="Jensen L."/>
            <person name="Jensen C."/>
            <person name="Gillespie R.G."/>
            <person name="Hoff K.J."/>
            <person name="Prost S."/>
        </authorList>
    </citation>
    <scope>NUCLEOTIDE SEQUENCE</scope>
</reference>
<dbReference type="OMA" id="NMRELLC"/>
<name>A0A8T0ENH2_ARGBR</name>
<keyword evidence="3" id="KW-1185">Reference proteome</keyword>
<sequence>MVEQNLQAYTSNHTLEHRKTEIKIIGSCCIIFSYVPFFIAILMLLNPASANPLPSDNTVRVKETSFAEKLQNPCALADASRLQRESLSPEERLNTKGMLIKELKARVMLLNESATTILRTNVLHDCSSLKLPPVTEVPNMEELATGNVEEMNRIVHISMLNLTAHICFTVTQLEKYIGETCNSDGLLASAKTLATNMRELLCIHRLYMLTLKEGSDSGDESEFSELYSQVLNEPLMDQPLCSRRSVRDCQTMTNAVMMLNEMAKFYTSRSEEPA</sequence>
<evidence type="ECO:0000313" key="3">
    <source>
        <dbReference type="Proteomes" id="UP000807504"/>
    </source>
</evidence>
<keyword evidence="1" id="KW-0472">Membrane</keyword>
<protein>
    <submittedName>
        <fullName evidence="2">Uncharacterized protein</fullName>
    </submittedName>
</protein>
<comment type="caution">
    <text evidence="2">The sequence shown here is derived from an EMBL/GenBank/DDBJ whole genome shotgun (WGS) entry which is preliminary data.</text>
</comment>
<keyword evidence="1" id="KW-0812">Transmembrane</keyword>
<accession>A0A8T0ENH2</accession>
<dbReference type="AlphaFoldDB" id="A0A8T0ENH2"/>
<dbReference type="Proteomes" id="UP000807504">
    <property type="component" value="Unassembled WGS sequence"/>
</dbReference>
<gene>
    <name evidence="2" type="ORF">HNY73_016381</name>
</gene>
<dbReference type="EMBL" id="JABXBU010002227">
    <property type="protein sequence ID" value="KAF8773749.1"/>
    <property type="molecule type" value="Genomic_DNA"/>
</dbReference>
<evidence type="ECO:0000256" key="1">
    <source>
        <dbReference type="SAM" id="Phobius"/>
    </source>
</evidence>
<proteinExistence type="predicted"/>
<dbReference type="OrthoDB" id="6433197at2759"/>
<organism evidence="2 3">
    <name type="scientific">Argiope bruennichi</name>
    <name type="common">Wasp spider</name>
    <name type="synonym">Aranea bruennichi</name>
    <dbReference type="NCBI Taxonomy" id="94029"/>
    <lineage>
        <taxon>Eukaryota</taxon>
        <taxon>Metazoa</taxon>
        <taxon>Ecdysozoa</taxon>
        <taxon>Arthropoda</taxon>
        <taxon>Chelicerata</taxon>
        <taxon>Arachnida</taxon>
        <taxon>Araneae</taxon>
        <taxon>Araneomorphae</taxon>
        <taxon>Entelegynae</taxon>
        <taxon>Araneoidea</taxon>
        <taxon>Araneidae</taxon>
        <taxon>Argiope</taxon>
    </lineage>
</organism>
<evidence type="ECO:0000313" key="2">
    <source>
        <dbReference type="EMBL" id="KAF8773749.1"/>
    </source>
</evidence>
<feature type="transmembrane region" description="Helical" evidence="1">
    <location>
        <begin position="24"/>
        <end position="45"/>
    </location>
</feature>